<organism evidence="2">
    <name type="scientific">uncultured Dysgonomonas sp</name>
    <dbReference type="NCBI Taxonomy" id="206096"/>
    <lineage>
        <taxon>Bacteria</taxon>
        <taxon>Pseudomonadati</taxon>
        <taxon>Bacteroidota</taxon>
        <taxon>Bacteroidia</taxon>
        <taxon>Bacteroidales</taxon>
        <taxon>Dysgonomonadaceae</taxon>
        <taxon>Dysgonomonas</taxon>
        <taxon>environmental samples</taxon>
    </lineage>
</organism>
<accession>A0A212K431</accession>
<dbReference type="CDD" id="cd11576">
    <property type="entry name" value="GH99_GH71_like_2"/>
    <property type="match status" value="1"/>
</dbReference>
<evidence type="ECO:0000256" key="1">
    <source>
        <dbReference type="SAM" id="SignalP"/>
    </source>
</evidence>
<dbReference type="AlphaFoldDB" id="A0A212K431"/>
<proteinExistence type="predicted"/>
<dbReference type="Gene3D" id="3.20.20.80">
    <property type="entry name" value="Glycosidases"/>
    <property type="match status" value="1"/>
</dbReference>
<protein>
    <recommendedName>
        <fullName evidence="3">Xylosidase/arabinosidase</fullName>
    </recommendedName>
</protein>
<evidence type="ECO:0008006" key="3">
    <source>
        <dbReference type="Google" id="ProtNLM"/>
    </source>
</evidence>
<gene>
    <name evidence="2" type="ORF">KL86DYS2_12978</name>
</gene>
<feature type="signal peptide" evidence="1">
    <location>
        <begin position="1"/>
        <end position="20"/>
    </location>
</feature>
<name>A0A212K431_9BACT</name>
<feature type="chain" id="PRO_5012374657" description="Xylosidase/arabinosidase" evidence="1">
    <location>
        <begin position="21"/>
        <end position="421"/>
    </location>
</feature>
<dbReference type="RefSeq" id="WP_296951205.1">
    <property type="nucleotide sequence ID" value="NZ_LT599021.1"/>
</dbReference>
<evidence type="ECO:0000313" key="2">
    <source>
        <dbReference type="EMBL" id="SBW06463.1"/>
    </source>
</evidence>
<dbReference type="EMBL" id="FLUL01000001">
    <property type="protein sequence ID" value="SBW06463.1"/>
    <property type="molecule type" value="Genomic_DNA"/>
</dbReference>
<reference evidence="2" key="1">
    <citation type="submission" date="2016-04" db="EMBL/GenBank/DDBJ databases">
        <authorList>
            <person name="Evans L.H."/>
            <person name="Alamgir A."/>
            <person name="Owens N."/>
            <person name="Weber N.D."/>
            <person name="Virtaneva K."/>
            <person name="Barbian K."/>
            <person name="Babar A."/>
            <person name="Rosenke K."/>
        </authorList>
    </citation>
    <scope>NUCLEOTIDE SEQUENCE</scope>
    <source>
        <strain evidence="2">86-2</strain>
    </source>
</reference>
<keyword evidence="1" id="KW-0732">Signal</keyword>
<sequence length="421" mass="48171">MKIKSILLSFFILTCIVSCGQKQNSTSKENDKNYKYDSYNGLVMAGYQGWFNTPDDGANRGWYHYKGKKGFCPGSSSVDYWSDVSEYEKTYKTEFVFPDGSPAYTFSSYDESTVDTHFRWMKEYGLDGVFMQRFVNEIKNPSGKNHFNKVLTSAMKAAQKYQRAICVMYDLSGMRSGDEKVLLDDFDELVKAYDIKDQKKNPSYLHHNGKPLVVIWGVGFNDNRAYGLSDIEIMVDKLKESGFSIMLGVPTYWRTLTSDTMEDPKLHELIRKSDIIMPWFVGRYNEASYSPFAKLISEDIAWCKENKVDYVPLAFPGFSWKNLKGDNTSQISRNRGSFLWKQMSESIKAGAKSLYIAMFDEIDEGTAIFKCATQVPVGISGSTFVPIEEGLQSDHYLWLVGEAGKMLRKERELTTFLPQRK</sequence>